<reference evidence="2" key="1">
    <citation type="submission" date="2020-07" db="EMBL/GenBank/DDBJ databases">
        <authorList>
            <person name="Lin J."/>
        </authorList>
    </citation>
    <scope>NUCLEOTIDE SEQUENCE</scope>
</reference>
<proteinExistence type="predicted"/>
<evidence type="ECO:0000256" key="1">
    <source>
        <dbReference type="SAM" id="MobiDB-lite"/>
    </source>
</evidence>
<feature type="compositionally biased region" description="Polar residues" evidence="1">
    <location>
        <begin position="68"/>
        <end position="82"/>
    </location>
</feature>
<feature type="region of interest" description="Disordered" evidence="1">
    <location>
        <begin position="35"/>
        <end position="91"/>
    </location>
</feature>
<name>A0A6V7Q9E8_ANACO</name>
<feature type="compositionally biased region" description="Pro residues" evidence="1">
    <location>
        <begin position="40"/>
        <end position="56"/>
    </location>
</feature>
<sequence length="120" mass="13384">MPTSYLAYSPQARLLSHFLSFFFSFLFHFFSTELTTKPPSSTPRTPPISPTSPTRPLPARSIAGSLAPSLTSQDTSSKHLPNSSSQFSSTLSSIRRFPKSVCFSFPDAWNYCHSNWFLLA</sequence>
<protein>
    <submittedName>
        <fullName evidence="2">Uncharacterized protein</fullName>
    </submittedName>
</protein>
<dbReference type="EMBL" id="LR862134">
    <property type="protein sequence ID" value="CAD1839752.1"/>
    <property type="molecule type" value="Genomic_DNA"/>
</dbReference>
<organism evidence="2">
    <name type="scientific">Ananas comosus var. bracteatus</name>
    <name type="common">red pineapple</name>
    <dbReference type="NCBI Taxonomy" id="296719"/>
    <lineage>
        <taxon>Eukaryota</taxon>
        <taxon>Viridiplantae</taxon>
        <taxon>Streptophyta</taxon>
        <taxon>Embryophyta</taxon>
        <taxon>Tracheophyta</taxon>
        <taxon>Spermatophyta</taxon>
        <taxon>Magnoliopsida</taxon>
        <taxon>Liliopsida</taxon>
        <taxon>Poales</taxon>
        <taxon>Bromeliaceae</taxon>
        <taxon>Bromelioideae</taxon>
        <taxon>Ananas</taxon>
    </lineage>
</organism>
<accession>A0A6V7Q9E8</accession>
<evidence type="ECO:0000313" key="2">
    <source>
        <dbReference type="EMBL" id="CAD1839752.1"/>
    </source>
</evidence>
<gene>
    <name evidence="2" type="ORF">CB5_LOCUS22963</name>
</gene>
<dbReference type="AlphaFoldDB" id="A0A6V7Q9E8"/>